<dbReference type="Proteomes" id="UP001482231">
    <property type="component" value="Unassembled WGS sequence"/>
</dbReference>
<proteinExistence type="inferred from homology"/>
<dbReference type="SUPFAM" id="SSF53335">
    <property type="entry name" value="S-adenosyl-L-methionine-dependent methyltransferases"/>
    <property type="match status" value="2"/>
</dbReference>
<dbReference type="GO" id="GO:0032259">
    <property type="term" value="P:methylation"/>
    <property type="evidence" value="ECO:0007669"/>
    <property type="project" value="UniProtKB-KW"/>
</dbReference>
<evidence type="ECO:0000313" key="11">
    <source>
        <dbReference type="Proteomes" id="UP001482231"/>
    </source>
</evidence>
<dbReference type="GO" id="GO:0008168">
    <property type="term" value="F:methyltransferase activity"/>
    <property type="evidence" value="ECO:0007669"/>
    <property type="project" value="UniProtKB-KW"/>
</dbReference>
<protein>
    <recommendedName>
        <fullName evidence="2">site-specific DNA-methyltransferase (cytosine-N(4)-specific)</fullName>
        <ecNumber evidence="2">2.1.1.113</ecNumber>
    </recommendedName>
</protein>
<dbReference type="Gene3D" id="3.40.50.150">
    <property type="entry name" value="Vaccinia Virus protein VP39"/>
    <property type="match status" value="2"/>
</dbReference>
<keyword evidence="7" id="KW-0238">DNA-binding</keyword>
<sequence length="413" mass="46404">MTVLLAETAQFDLFAAAAEPHDRLDRLLRDPRTRGERIERELWTSRQRQGNSLHEVSYRACFKPQLPHFFIARLTQPGERVFDPFSGRGTTAIEAALLGRRIAANDINPLSEILTRPRVAPPRIDEIRERLSAIDFQADAAVDEDDPDLSPFYHPETEQQIRALRHYLAERQRTGSEDAVDRWIRMVATNRLTGHSPGFFSVYTLPPNQATTPERQREINLKRGQAPEKRDVAAIILKKSAQLLSGLSEAQRQKMVALAIDAWFSTGRAQNLAAVPDGSIALTVTSPPFLDVVQYAEDNWLRCWFNCIDAQAVGRQMSVSRSLSVWSEEMAATLRELYRVTRQGGHVAFEVGEVRGGQVKLDEVIAPLGQAAGFAVKAVLINQQRFTKTANIWGVANNRKGTNTNRIVLFIKE</sequence>
<dbReference type="InterPro" id="IPR029063">
    <property type="entry name" value="SAM-dependent_MTases_sf"/>
</dbReference>
<dbReference type="EC" id="2.1.1.113" evidence="2"/>
<keyword evidence="3 10" id="KW-0489">Methyltransferase</keyword>
<keyword evidence="11" id="KW-1185">Reference proteome</keyword>
<evidence type="ECO:0000256" key="2">
    <source>
        <dbReference type="ARBA" id="ARBA00012185"/>
    </source>
</evidence>
<evidence type="ECO:0000256" key="6">
    <source>
        <dbReference type="ARBA" id="ARBA00022747"/>
    </source>
</evidence>
<comment type="catalytic activity">
    <reaction evidence="8">
        <text>a 2'-deoxycytidine in DNA + S-adenosyl-L-methionine = an N(4)-methyl-2'-deoxycytidine in DNA + S-adenosyl-L-homocysteine + H(+)</text>
        <dbReference type="Rhea" id="RHEA:16857"/>
        <dbReference type="Rhea" id="RHEA-COMP:11369"/>
        <dbReference type="Rhea" id="RHEA-COMP:13674"/>
        <dbReference type="ChEBI" id="CHEBI:15378"/>
        <dbReference type="ChEBI" id="CHEBI:57856"/>
        <dbReference type="ChEBI" id="CHEBI:59789"/>
        <dbReference type="ChEBI" id="CHEBI:85452"/>
        <dbReference type="ChEBI" id="CHEBI:137933"/>
        <dbReference type="EC" id="2.1.1.113"/>
    </reaction>
</comment>
<evidence type="ECO:0000256" key="3">
    <source>
        <dbReference type="ARBA" id="ARBA00022603"/>
    </source>
</evidence>
<evidence type="ECO:0000256" key="5">
    <source>
        <dbReference type="ARBA" id="ARBA00022691"/>
    </source>
</evidence>
<evidence type="ECO:0000256" key="8">
    <source>
        <dbReference type="ARBA" id="ARBA00049120"/>
    </source>
</evidence>
<evidence type="ECO:0000259" key="9">
    <source>
        <dbReference type="Pfam" id="PF01555"/>
    </source>
</evidence>
<dbReference type="RefSeq" id="WP_347308893.1">
    <property type="nucleotide sequence ID" value="NZ_JBAJEX010000010.1"/>
</dbReference>
<evidence type="ECO:0000256" key="7">
    <source>
        <dbReference type="ARBA" id="ARBA00023125"/>
    </source>
</evidence>
<name>A0ABV0EK53_9BURK</name>
<dbReference type="Pfam" id="PF01555">
    <property type="entry name" value="N6_N4_Mtase"/>
    <property type="match status" value="1"/>
</dbReference>
<accession>A0ABV0EK53</accession>
<dbReference type="EMBL" id="JBAJEX010000010">
    <property type="protein sequence ID" value="MEO1767782.1"/>
    <property type="molecule type" value="Genomic_DNA"/>
</dbReference>
<dbReference type="InterPro" id="IPR017985">
    <property type="entry name" value="MeTrfase_CN4_CS"/>
</dbReference>
<evidence type="ECO:0000313" key="10">
    <source>
        <dbReference type="EMBL" id="MEO1767782.1"/>
    </source>
</evidence>
<reference evidence="10 11" key="1">
    <citation type="submission" date="2024-02" db="EMBL/GenBank/DDBJ databases">
        <title>New thermophilic sulfur-oxidizing bacteria from a hot springs of the Uzon caldera (Kamchatka, Russia).</title>
        <authorList>
            <person name="Dukat A.M."/>
            <person name="Elcheninov A.G."/>
            <person name="Frolov E.N."/>
        </authorList>
    </citation>
    <scope>NUCLEOTIDE SEQUENCE [LARGE SCALE GENOMIC DNA]</scope>
    <source>
        <strain evidence="10 11">AK1</strain>
    </source>
</reference>
<dbReference type="InterPro" id="IPR002941">
    <property type="entry name" value="DNA_methylase_N4/N6"/>
</dbReference>
<dbReference type="PROSITE" id="PS00093">
    <property type="entry name" value="N4_MTASE"/>
    <property type="match status" value="1"/>
</dbReference>
<keyword evidence="5" id="KW-0949">S-adenosyl-L-methionine</keyword>
<organism evidence="10 11">
    <name type="scientific">Thiobacter aerophilum</name>
    <dbReference type="NCBI Taxonomy" id="3121275"/>
    <lineage>
        <taxon>Bacteria</taxon>
        <taxon>Pseudomonadati</taxon>
        <taxon>Pseudomonadota</taxon>
        <taxon>Betaproteobacteria</taxon>
        <taxon>Burkholderiales</taxon>
        <taxon>Thiobacteraceae</taxon>
        <taxon>Thiobacter</taxon>
    </lineage>
</organism>
<keyword evidence="4" id="KW-0808">Transferase</keyword>
<gene>
    <name evidence="10" type="ORF">V6E02_11215</name>
</gene>
<comment type="caution">
    <text evidence="10">The sequence shown here is derived from an EMBL/GenBank/DDBJ whole genome shotgun (WGS) entry which is preliminary data.</text>
</comment>
<evidence type="ECO:0000256" key="1">
    <source>
        <dbReference type="ARBA" id="ARBA00010203"/>
    </source>
</evidence>
<feature type="domain" description="DNA methylase N-4/N-6" evidence="9">
    <location>
        <begin position="36"/>
        <end position="108"/>
    </location>
</feature>
<keyword evidence="6" id="KW-0680">Restriction system</keyword>
<comment type="similarity">
    <text evidence="1">Belongs to the N(4)/N(6)-methyltransferase family. N(4) subfamily.</text>
</comment>
<evidence type="ECO:0000256" key="4">
    <source>
        <dbReference type="ARBA" id="ARBA00022679"/>
    </source>
</evidence>